<evidence type="ECO:0000256" key="4">
    <source>
        <dbReference type="SAM" id="MobiDB-lite"/>
    </source>
</evidence>
<evidence type="ECO:0000256" key="2">
    <source>
        <dbReference type="ARBA" id="ARBA00022801"/>
    </source>
</evidence>
<dbReference type="GO" id="GO:0005980">
    <property type="term" value="P:glycogen catabolic process"/>
    <property type="evidence" value="ECO:0007669"/>
    <property type="project" value="InterPro"/>
</dbReference>
<dbReference type="InterPro" id="IPR006047">
    <property type="entry name" value="GH13_cat_dom"/>
</dbReference>
<evidence type="ECO:0000259" key="5">
    <source>
        <dbReference type="SMART" id="SM00642"/>
    </source>
</evidence>
<accession>A0AAD0S9Z7</accession>
<keyword evidence="2" id="KW-0378">Hydrolase</keyword>
<dbReference type="Gene3D" id="3.20.20.80">
    <property type="entry name" value="Glycosidases"/>
    <property type="match status" value="1"/>
</dbReference>
<proteinExistence type="inferred from homology"/>
<comment type="similarity">
    <text evidence="1">Belongs to the glycosyl hydrolase 13 family.</text>
</comment>
<dbReference type="Gene3D" id="2.60.40.10">
    <property type="entry name" value="Immunoglobulins"/>
    <property type="match status" value="1"/>
</dbReference>
<dbReference type="SUPFAM" id="SSF81296">
    <property type="entry name" value="E set domains"/>
    <property type="match status" value="1"/>
</dbReference>
<dbReference type="CDD" id="cd02856">
    <property type="entry name" value="E_set_GDE_Isoamylase_N"/>
    <property type="match status" value="1"/>
</dbReference>
<evidence type="ECO:0000313" key="6">
    <source>
        <dbReference type="EMBL" id="AXV83414.1"/>
    </source>
</evidence>
<dbReference type="InterPro" id="IPR017853">
    <property type="entry name" value="GH"/>
</dbReference>
<dbReference type="InterPro" id="IPR013780">
    <property type="entry name" value="Glyco_hydro_b"/>
</dbReference>
<geneLocation type="plasmid" evidence="6 7">
    <name>unnamed</name>
</geneLocation>
<keyword evidence="6" id="KW-0614">Plasmid</keyword>
<organism evidence="6 7">
    <name type="scientific">Ralstonia solanacearum</name>
    <name type="common">Pseudomonas solanacearum</name>
    <dbReference type="NCBI Taxonomy" id="305"/>
    <lineage>
        <taxon>Bacteria</taxon>
        <taxon>Pseudomonadati</taxon>
        <taxon>Pseudomonadota</taxon>
        <taxon>Betaproteobacteria</taxon>
        <taxon>Burkholderiales</taxon>
        <taxon>Burkholderiaceae</taxon>
        <taxon>Ralstonia</taxon>
        <taxon>Ralstonia solanacearum species complex</taxon>
    </lineage>
</organism>
<dbReference type="Pfam" id="PF02922">
    <property type="entry name" value="CBM_48"/>
    <property type="match status" value="1"/>
</dbReference>
<dbReference type="RefSeq" id="WP_118870193.1">
    <property type="nucleotide sequence ID" value="NZ_CP022760.1"/>
</dbReference>
<dbReference type="InterPro" id="IPR013783">
    <property type="entry name" value="Ig-like_fold"/>
</dbReference>
<feature type="region of interest" description="Disordered" evidence="4">
    <location>
        <begin position="709"/>
        <end position="752"/>
    </location>
</feature>
<dbReference type="NCBIfam" id="TIGR02100">
    <property type="entry name" value="glgX_debranch"/>
    <property type="match status" value="1"/>
</dbReference>
<dbReference type="SUPFAM" id="SSF51011">
    <property type="entry name" value="Glycosyl hydrolase domain"/>
    <property type="match status" value="1"/>
</dbReference>
<evidence type="ECO:0000313" key="7">
    <source>
        <dbReference type="Proteomes" id="UP000261758"/>
    </source>
</evidence>
<dbReference type="InterPro" id="IPR044505">
    <property type="entry name" value="GlgX_Isoamylase_N_E_set"/>
</dbReference>
<dbReference type="CDD" id="cd11326">
    <property type="entry name" value="AmyAc_Glg_debranch"/>
    <property type="match status" value="1"/>
</dbReference>
<dbReference type="SUPFAM" id="SSF51445">
    <property type="entry name" value="(Trans)glycosidases"/>
    <property type="match status" value="1"/>
</dbReference>
<sequence>MLRVPSNLSPGKPYPLGAQWDGLGINFAVFSANAARIELCLFDPTGRKELARLPLPECTDEVWHGYLPGVESGLVYGYRAYGPWEPLRGHRFNPHKLLLDPYARRLVGALRWSDALFGYRINSARADLSFDRRDSAPACPKGVVTDESFNWGNDVRPGTPWSRTVIYETHVRGASMLRDDLLPPERGTFAALADPVFIEHLQTLGVTAVELLPVHAFLQDRFLVERGLRNYWGYSTLAFFAPEPAYLSTPTLHEMKVAIRRLHAAGIEVLLDVVFNHTCEGNELGPTLSFRGLDNASYYRLVPGQERYYINDTGCGNTLNLSHPRVLQMAMDSLRYWVNACHIDGFRFDLGVTLGREGLGFDPGSGFFDAVRQDPVLSTVKMIAEPWDLGPDGYQLGNHPPGFAEWNDRFRDGIRRFWRGDAGQRPELAARLTGSGDLFGRRYRRPWASINYAASHDGFTLLDVVSYADRHNEANGEDNRDGHHDNCSANWGVEGPTDDAAILAQRAQVVRALLATVLLSNGTPMLLGGDEFGRTQQGNNNAYCQDNAISWLDWPMRAQAEGRALFAYTARLIALRKTCPALRWPHFVHGETEILPGVPDIDWFDERGRPLTPDAWNDSEARALALRRACIETLDGEARPHVALTLINGAATDLTFTLPAPAMDWRLAIDSAAPEREARPHAEATVRVPGRSVVVLLATQLAAIAQIASPPEREAAGQTVGRVPDTPVEAGAGAQPRPRETAPATGQGDTSP</sequence>
<dbReference type="InterPro" id="IPR014756">
    <property type="entry name" value="Ig_E-set"/>
</dbReference>
<dbReference type="Proteomes" id="UP000261758">
    <property type="component" value="Plasmid unnamed"/>
</dbReference>
<protein>
    <submittedName>
        <fullName evidence="6">Glycogen debranching enzyme GlgX</fullName>
    </submittedName>
</protein>
<evidence type="ECO:0000256" key="1">
    <source>
        <dbReference type="ARBA" id="ARBA00008061"/>
    </source>
</evidence>
<dbReference type="InterPro" id="IPR004193">
    <property type="entry name" value="Glyco_hydro_13_N"/>
</dbReference>
<evidence type="ECO:0000256" key="3">
    <source>
        <dbReference type="ARBA" id="ARBA00023295"/>
    </source>
</evidence>
<feature type="domain" description="Glycosyl hydrolase family 13 catalytic" evidence="5">
    <location>
        <begin position="142"/>
        <end position="576"/>
    </location>
</feature>
<dbReference type="PANTHER" id="PTHR43002">
    <property type="entry name" value="GLYCOGEN DEBRANCHING ENZYME"/>
    <property type="match status" value="1"/>
</dbReference>
<gene>
    <name evidence="6" type="primary">glgX</name>
    <name evidence="6" type="ORF">CJO77_17555</name>
</gene>
<dbReference type="Gene3D" id="2.60.40.1180">
    <property type="entry name" value="Golgi alpha-mannosidase II"/>
    <property type="match status" value="1"/>
</dbReference>
<dbReference type="InterPro" id="IPR011837">
    <property type="entry name" value="Glycogen_debranch_GlgX"/>
</dbReference>
<dbReference type="AlphaFoldDB" id="A0AAD0S9Z7"/>
<dbReference type="SMART" id="SM00642">
    <property type="entry name" value="Aamy"/>
    <property type="match status" value="1"/>
</dbReference>
<reference evidence="6 7" key="1">
    <citation type="submission" date="2017-08" db="EMBL/GenBank/DDBJ databases">
        <title>Genome sequences of Ralstonia solanacearum Species Complex (RSSC) isolated from Potato bacterial wilts in Korea.</title>
        <authorList>
            <person name="Cho H."/>
            <person name="Song E.-S."/>
            <person name="Lee Y.K."/>
            <person name="Lee S."/>
            <person name="Lee S.-W."/>
            <person name="Jo A."/>
            <person name="Kim J.-G."/>
            <person name="Hwang I."/>
        </authorList>
    </citation>
    <scope>NUCLEOTIDE SEQUENCE [LARGE SCALE GENOMIC DNA]</scope>
    <source>
        <strain evidence="6 7">T98</strain>
        <plasmid evidence="6 7">unnamed</plasmid>
    </source>
</reference>
<keyword evidence="3" id="KW-0326">Glycosidase</keyword>
<name>A0AAD0S9Z7_RALSL</name>
<dbReference type="GO" id="GO:0004135">
    <property type="term" value="F:amylo-alpha-1,6-glucosidase activity"/>
    <property type="evidence" value="ECO:0007669"/>
    <property type="project" value="InterPro"/>
</dbReference>
<dbReference type="EMBL" id="CP022760">
    <property type="protein sequence ID" value="AXV83414.1"/>
    <property type="molecule type" value="Genomic_DNA"/>
</dbReference>